<dbReference type="FunFam" id="2.10.25.10:FF:000038">
    <property type="entry name" value="Fibrillin 2"/>
    <property type="match status" value="1"/>
</dbReference>
<feature type="domain" description="EGF-like" evidence="6">
    <location>
        <begin position="304"/>
        <end position="337"/>
    </location>
</feature>
<dbReference type="SMART" id="SM00181">
    <property type="entry name" value="EGF"/>
    <property type="match status" value="4"/>
</dbReference>
<dbReference type="Gene3D" id="2.10.25.10">
    <property type="entry name" value="Laminin"/>
    <property type="match status" value="5"/>
</dbReference>
<dbReference type="CDD" id="cd00054">
    <property type="entry name" value="EGF_CA"/>
    <property type="match status" value="2"/>
</dbReference>
<dbReference type="GO" id="GO:0005576">
    <property type="term" value="C:extracellular region"/>
    <property type="evidence" value="ECO:0007669"/>
    <property type="project" value="UniProtKB-SubCell"/>
</dbReference>
<feature type="domain" description="EGF-like calcium-binding" evidence="5">
    <location>
        <begin position="254"/>
        <end position="300"/>
    </location>
</feature>
<feature type="domain" description="EGF-like calcium-binding" evidence="5">
    <location>
        <begin position="142"/>
        <end position="188"/>
    </location>
</feature>
<dbReference type="PANTHER" id="PTHR24050">
    <property type="entry name" value="PA14 DOMAIN-CONTAINING PROTEIN"/>
    <property type="match status" value="1"/>
</dbReference>
<dbReference type="InterPro" id="IPR049883">
    <property type="entry name" value="NOTCH1_EGF-like"/>
</dbReference>
<feature type="domain" description="EGF-like" evidence="6">
    <location>
        <begin position="195"/>
        <end position="237"/>
    </location>
</feature>
<keyword evidence="4" id="KW-1015">Disulfide bond</keyword>
<feature type="domain" description="EGF-like calcium-binding" evidence="5">
    <location>
        <begin position="301"/>
        <end position="337"/>
    </location>
</feature>
<dbReference type="Proteomes" id="UP000252519">
    <property type="component" value="Unassembled WGS sequence"/>
</dbReference>
<dbReference type="SUPFAM" id="SSF57184">
    <property type="entry name" value="Growth factor receptor domain"/>
    <property type="match status" value="1"/>
</dbReference>
<reference evidence="7 8" key="1">
    <citation type="submission" date="2014-10" db="EMBL/GenBank/DDBJ databases">
        <title>Draft genome of the hookworm Ancylostoma caninum.</title>
        <authorList>
            <person name="Mitreva M."/>
        </authorList>
    </citation>
    <scope>NUCLEOTIDE SEQUENCE [LARGE SCALE GENOMIC DNA]</scope>
    <source>
        <strain evidence="7 8">Baltimore</strain>
    </source>
</reference>
<dbReference type="EMBL" id="JOJR01001383">
    <property type="protein sequence ID" value="RCN31118.1"/>
    <property type="molecule type" value="Genomic_DNA"/>
</dbReference>
<keyword evidence="2" id="KW-0732">Signal</keyword>
<dbReference type="InterPro" id="IPR000742">
    <property type="entry name" value="EGF"/>
</dbReference>
<feature type="domain" description="EGF-like calcium-binding" evidence="5">
    <location>
        <begin position="192"/>
        <end position="237"/>
    </location>
</feature>
<protein>
    <recommendedName>
        <fullName evidence="9">Calcium binding EGF domain protein</fullName>
    </recommendedName>
</protein>
<sequence length="339" mass="37218">MPSFSHIAYTVRRMQPFRGGETIECSCRSGYDLGPDGYSCVEQTNFVKRSQRVSFIDTSMCVGTRSVREPHRRISLPAIKTACRRPFSGERPRFARKRDDNRRAATRRAQTFIPFPTAPVGGGLDAPACPTGWYPRDGKCVDIDECLLLADDCLESQRCLNLPGSFKCIRTLSCGTGYAMDSETEECIAPLDVDECNLGSHDCGPLYQCRNTQGSYRCDPKKCGEGELQNPQTGECTSIDCPLGYYPSNGMCHDVDECATGERCGPGEECVNTAGSFRCQQKGNMCAAGYAVNEATGFCDDINECLDSTVCGGLMCINLPGSYKCRCNAGYEFNEKVRL</sequence>
<evidence type="ECO:0000256" key="3">
    <source>
        <dbReference type="ARBA" id="ARBA00022737"/>
    </source>
</evidence>
<evidence type="ECO:0000259" key="5">
    <source>
        <dbReference type="SMART" id="SM00179"/>
    </source>
</evidence>
<dbReference type="Pfam" id="PF07645">
    <property type="entry name" value="EGF_CA"/>
    <property type="match status" value="4"/>
</dbReference>
<keyword evidence="1" id="KW-0245">EGF-like domain</keyword>
<dbReference type="SMART" id="SM00179">
    <property type="entry name" value="EGF_CA"/>
    <property type="match status" value="4"/>
</dbReference>
<dbReference type="InterPro" id="IPR018097">
    <property type="entry name" value="EGF_Ca-bd_CS"/>
</dbReference>
<proteinExistence type="predicted"/>
<evidence type="ECO:0000256" key="1">
    <source>
        <dbReference type="ARBA" id="ARBA00022536"/>
    </source>
</evidence>
<dbReference type="GO" id="GO:0005509">
    <property type="term" value="F:calcium ion binding"/>
    <property type="evidence" value="ECO:0007669"/>
    <property type="project" value="InterPro"/>
</dbReference>
<dbReference type="InterPro" id="IPR009030">
    <property type="entry name" value="Growth_fac_rcpt_cys_sf"/>
</dbReference>
<feature type="domain" description="EGF-like" evidence="6">
    <location>
        <begin position="257"/>
        <end position="300"/>
    </location>
</feature>
<dbReference type="PROSITE" id="PS01187">
    <property type="entry name" value="EGF_CA"/>
    <property type="match status" value="2"/>
</dbReference>
<evidence type="ECO:0000313" key="8">
    <source>
        <dbReference type="Proteomes" id="UP000252519"/>
    </source>
</evidence>
<name>A0A368FHU8_ANCCA</name>
<keyword evidence="3" id="KW-0677">Repeat</keyword>
<dbReference type="PANTHER" id="PTHR24050:SF28">
    <property type="entry name" value="UROMODULIN-LIKE"/>
    <property type="match status" value="1"/>
</dbReference>
<dbReference type="STRING" id="29170.A0A368FHU8"/>
<gene>
    <name evidence="7" type="ORF">ANCCAN_23101</name>
</gene>
<evidence type="ECO:0008006" key="9">
    <source>
        <dbReference type="Google" id="ProtNLM"/>
    </source>
</evidence>
<organism evidence="7 8">
    <name type="scientific">Ancylostoma caninum</name>
    <name type="common">Dog hookworm</name>
    <dbReference type="NCBI Taxonomy" id="29170"/>
    <lineage>
        <taxon>Eukaryota</taxon>
        <taxon>Metazoa</taxon>
        <taxon>Ecdysozoa</taxon>
        <taxon>Nematoda</taxon>
        <taxon>Chromadorea</taxon>
        <taxon>Rhabditida</taxon>
        <taxon>Rhabditina</taxon>
        <taxon>Rhabditomorpha</taxon>
        <taxon>Strongyloidea</taxon>
        <taxon>Ancylostomatidae</taxon>
        <taxon>Ancylostomatinae</taxon>
        <taxon>Ancylostoma</taxon>
    </lineage>
</organism>
<evidence type="ECO:0000256" key="2">
    <source>
        <dbReference type="ARBA" id="ARBA00022729"/>
    </source>
</evidence>
<feature type="domain" description="EGF-like" evidence="6">
    <location>
        <begin position="145"/>
        <end position="188"/>
    </location>
</feature>
<evidence type="ECO:0000259" key="6">
    <source>
        <dbReference type="SMART" id="SM00181"/>
    </source>
</evidence>
<accession>A0A368FHU8</accession>
<dbReference type="InterPro" id="IPR052235">
    <property type="entry name" value="Nephronectin_domain"/>
</dbReference>
<evidence type="ECO:0000256" key="4">
    <source>
        <dbReference type="ARBA" id="ARBA00023157"/>
    </source>
</evidence>
<keyword evidence="8" id="KW-1185">Reference proteome</keyword>
<dbReference type="OrthoDB" id="10060424at2759"/>
<dbReference type="InterPro" id="IPR001881">
    <property type="entry name" value="EGF-like_Ca-bd_dom"/>
</dbReference>
<comment type="caution">
    <text evidence="7">The sequence shown here is derived from an EMBL/GenBank/DDBJ whole genome shotgun (WGS) entry which is preliminary data.</text>
</comment>
<evidence type="ECO:0000313" key="7">
    <source>
        <dbReference type="EMBL" id="RCN31118.1"/>
    </source>
</evidence>
<dbReference type="SUPFAM" id="SSF57196">
    <property type="entry name" value="EGF/Laminin"/>
    <property type="match status" value="3"/>
</dbReference>
<dbReference type="AlphaFoldDB" id="A0A368FHU8"/>